<dbReference type="SMART" id="SM00054">
    <property type="entry name" value="EFh"/>
    <property type="match status" value="3"/>
</dbReference>
<evidence type="ECO:0000256" key="2">
    <source>
        <dbReference type="ARBA" id="ARBA00022737"/>
    </source>
</evidence>
<dbReference type="InterPro" id="IPR002048">
    <property type="entry name" value="EF_hand_dom"/>
</dbReference>
<keyword evidence="3" id="KW-0732">Signal</keyword>
<gene>
    <name evidence="5" type="ORF">FMM02_05460</name>
</gene>
<sequence length="209" mass="22975">MKYSLIAAALATVAGAAIAQSSPAPTAKAMMADKVMTRAEVPVKVREHFARVDADKDGVITKDEVAKLGDRAGGSHFRHEMRERGNPAEAFDRLDADKDGMISREEFGKAREKRIERRVVIRERAKEAAADGQPQKMRSHRMGGMGHGRMLAMADANKDGRTTLAEAEAMALQHFDRMDANNDGQVTPEERRAGRPVIIKQVIEKKQAS</sequence>
<dbReference type="SUPFAM" id="SSF47473">
    <property type="entry name" value="EF-hand"/>
    <property type="match status" value="1"/>
</dbReference>
<keyword evidence="1" id="KW-0479">Metal-binding</keyword>
<dbReference type="PROSITE" id="PS50222">
    <property type="entry name" value="EF_HAND_2"/>
    <property type="match status" value="2"/>
</dbReference>
<dbReference type="RefSeq" id="WP_147493911.1">
    <property type="nucleotide sequence ID" value="NZ_CP041659.1"/>
</dbReference>
<organism evidence="5 6">
    <name type="scientific">Sphingomonas xanthus</name>
    <dbReference type="NCBI Taxonomy" id="2594473"/>
    <lineage>
        <taxon>Bacteria</taxon>
        <taxon>Pseudomonadati</taxon>
        <taxon>Pseudomonadota</taxon>
        <taxon>Alphaproteobacteria</taxon>
        <taxon>Sphingomonadales</taxon>
        <taxon>Sphingomonadaceae</taxon>
        <taxon>Sphingomonas</taxon>
    </lineage>
</organism>
<dbReference type="OrthoDB" id="113323at2"/>
<keyword evidence="2" id="KW-0677">Repeat</keyword>
<dbReference type="InterPro" id="IPR018247">
    <property type="entry name" value="EF_Hand_1_Ca_BS"/>
</dbReference>
<accession>A0A516IRD7</accession>
<keyword evidence="6" id="KW-1185">Reference proteome</keyword>
<feature type="signal peptide" evidence="3">
    <location>
        <begin position="1"/>
        <end position="19"/>
    </location>
</feature>
<protein>
    <submittedName>
        <fullName evidence="5">Calcium-binding protein</fullName>
    </submittedName>
</protein>
<proteinExistence type="predicted"/>
<evidence type="ECO:0000256" key="3">
    <source>
        <dbReference type="SAM" id="SignalP"/>
    </source>
</evidence>
<dbReference type="GO" id="GO:0005509">
    <property type="term" value="F:calcium ion binding"/>
    <property type="evidence" value="ECO:0007669"/>
    <property type="project" value="InterPro"/>
</dbReference>
<evidence type="ECO:0000256" key="1">
    <source>
        <dbReference type="ARBA" id="ARBA00022723"/>
    </source>
</evidence>
<feature type="chain" id="PRO_5021963392" evidence="3">
    <location>
        <begin position="20"/>
        <end position="209"/>
    </location>
</feature>
<evidence type="ECO:0000313" key="5">
    <source>
        <dbReference type="EMBL" id="QDP19458.1"/>
    </source>
</evidence>
<dbReference type="KEGG" id="sxa:FMM02_05460"/>
<dbReference type="EMBL" id="CP041659">
    <property type="protein sequence ID" value="QDP19458.1"/>
    <property type="molecule type" value="Genomic_DNA"/>
</dbReference>
<dbReference type="InterPro" id="IPR011992">
    <property type="entry name" value="EF-hand-dom_pair"/>
</dbReference>
<dbReference type="PANTHER" id="PTHR10827:SF98">
    <property type="entry name" value="45 KDA CALCIUM-BINDING PROTEIN"/>
    <property type="match status" value="1"/>
</dbReference>
<feature type="domain" description="EF-hand" evidence="4">
    <location>
        <begin position="82"/>
        <end position="117"/>
    </location>
</feature>
<dbReference type="Proteomes" id="UP000321857">
    <property type="component" value="Chromosome"/>
</dbReference>
<dbReference type="AlphaFoldDB" id="A0A516IRD7"/>
<name>A0A516IRD7_9SPHN</name>
<evidence type="ECO:0000313" key="6">
    <source>
        <dbReference type="Proteomes" id="UP000321857"/>
    </source>
</evidence>
<dbReference type="PANTHER" id="PTHR10827">
    <property type="entry name" value="RETICULOCALBIN"/>
    <property type="match status" value="1"/>
</dbReference>
<dbReference type="Pfam" id="PF13202">
    <property type="entry name" value="EF-hand_5"/>
    <property type="match status" value="3"/>
</dbReference>
<reference evidence="5 6" key="1">
    <citation type="submission" date="2019-07" db="EMBL/GenBank/DDBJ databases">
        <title>Sphingomonas AE3 Genome sequencing and assembly.</title>
        <authorList>
            <person name="Kim H."/>
        </authorList>
    </citation>
    <scope>NUCLEOTIDE SEQUENCE [LARGE SCALE GENOMIC DNA]</scope>
    <source>
        <strain evidence="5 6">AE3</strain>
    </source>
</reference>
<dbReference type="Gene3D" id="1.10.238.10">
    <property type="entry name" value="EF-hand"/>
    <property type="match status" value="2"/>
</dbReference>
<evidence type="ECO:0000259" key="4">
    <source>
        <dbReference type="PROSITE" id="PS50222"/>
    </source>
</evidence>
<feature type="domain" description="EF-hand" evidence="4">
    <location>
        <begin position="40"/>
        <end position="75"/>
    </location>
</feature>
<dbReference type="PROSITE" id="PS00018">
    <property type="entry name" value="EF_HAND_1"/>
    <property type="match status" value="2"/>
</dbReference>